<dbReference type="EMBL" id="FQWL01000002">
    <property type="protein sequence ID" value="SHG53544.1"/>
    <property type="molecule type" value="Genomic_DNA"/>
</dbReference>
<sequence>MRILTYLSGTLAATFLIGCSGGPSKKDIAQSPFYWTPQEIDTTDLLSHEFFSDIHKNNLGGYVFANETIERKWDDESNFVATYDMSKMEELALFCRLFIANNSGPLEMYKQFAVNPRRIKNAHLRYDYYLDSIHGSMYYDHKTTEEELGWESVRYPIFEQKIFEEKENEDPRISVQQMHIVEALLKHQKYVESKKDNSILLGLKYSVADGGTKGRWEQKKKVELAAGQVLLTNVDEGLELISKIPEFSVPEPFEPNKKLEEEALQLLQNYGRNHGWKEKFKKAIKTSDYNIKRNRFSGIIEGRTIIFAVVAEWPDGSWTYQYFNTYQVHQGNNEFGGLSYNGSADQHLIWGGAVDF</sequence>
<evidence type="ECO:0000313" key="2">
    <source>
        <dbReference type="Proteomes" id="UP000184532"/>
    </source>
</evidence>
<reference evidence="2" key="1">
    <citation type="submission" date="2016-11" db="EMBL/GenBank/DDBJ databases">
        <authorList>
            <person name="Varghese N."/>
            <person name="Submissions S."/>
        </authorList>
    </citation>
    <scope>NUCLEOTIDE SEQUENCE [LARGE SCALE GENOMIC DNA]</scope>
    <source>
        <strain evidence="2">DSM 22638</strain>
    </source>
</reference>
<name>A0A1M5KL55_9FLAO</name>
<dbReference type="AlphaFoldDB" id="A0A1M5KL55"/>
<evidence type="ECO:0000313" key="1">
    <source>
        <dbReference type="EMBL" id="SHG53544.1"/>
    </source>
</evidence>
<organism evidence="1 2">
    <name type="scientific">Flagellimonas flava</name>
    <dbReference type="NCBI Taxonomy" id="570519"/>
    <lineage>
        <taxon>Bacteria</taxon>
        <taxon>Pseudomonadati</taxon>
        <taxon>Bacteroidota</taxon>
        <taxon>Flavobacteriia</taxon>
        <taxon>Flavobacteriales</taxon>
        <taxon>Flavobacteriaceae</taxon>
        <taxon>Flagellimonas</taxon>
    </lineage>
</organism>
<gene>
    <name evidence="1" type="ORF">SAMN04488116_1651</name>
</gene>
<proteinExistence type="predicted"/>
<dbReference type="OrthoDB" id="1415119at2"/>
<dbReference type="PROSITE" id="PS51257">
    <property type="entry name" value="PROKAR_LIPOPROTEIN"/>
    <property type="match status" value="1"/>
</dbReference>
<dbReference type="Proteomes" id="UP000184532">
    <property type="component" value="Unassembled WGS sequence"/>
</dbReference>
<accession>A0A1M5KL55</accession>
<protein>
    <submittedName>
        <fullName evidence="1">Uncharacterized protein</fullName>
    </submittedName>
</protein>
<keyword evidence="2" id="KW-1185">Reference proteome</keyword>
<dbReference type="RefSeq" id="WP_073178222.1">
    <property type="nucleotide sequence ID" value="NZ_FQWL01000002.1"/>
</dbReference>